<accession>A0A5B0E9B0</accession>
<protein>
    <submittedName>
        <fullName evidence="1">CDP-glycerol--glycerophosphate glycerophosphotransferase</fullName>
    </submittedName>
</protein>
<dbReference type="Pfam" id="PF04464">
    <property type="entry name" value="Glyphos_transf"/>
    <property type="match status" value="1"/>
</dbReference>
<gene>
    <name evidence="1" type="ORF">FQ154_13825</name>
</gene>
<dbReference type="Proteomes" id="UP000323856">
    <property type="component" value="Unassembled WGS sequence"/>
</dbReference>
<dbReference type="GO" id="GO:0016020">
    <property type="term" value="C:membrane"/>
    <property type="evidence" value="ECO:0007669"/>
    <property type="project" value="InterPro"/>
</dbReference>
<dbReference type="AlphaFoldDB" id="A0A5B0E9B0"/>
<dbReference type="InterPro" id="IPR043148">
    <property type="entry name" value="TagF_C"/>
</dbReference>
<organism evidence="1 2">
    <name type="scientific">Paeniglutamicibacter gangotriensis</name>
    <dbReference type="NCBI Taxonomy" id="254787"/>
    <lineage>
        <taxon>Bacteria</taxon>
        <taxon>Bacillati</taxon>
        <taxon>Actinomycetota</taxon>
        <taxon>Actinomycetes</taxon>
        <taxon>Micrococcales</taxon>
        <taxon>Micrococcaceae</taxon>
        <taxon>Paeniglutamicibacter</taxon>
    </lineage>
</organism>
<sequence>MKRTGRDASLESTANAGILDHIGRYSRLMIELEIMKVKWSVKMKEWLGQQLKSAITSKPGVRSRRWLGLGPAPVANQEMDHIPVPGEVIVYFSDVLNKAYQLEQWLPTLERLHEHHGVVLVFRKVPTLRHFRKLTKLPKIYVRRLDDLVNLYDFNDFTLCLYVNNGMANFQSLSASRLVHVHINHGESDKLSMVSNQAKAYDKVFVAGPAAIARHNAVLMDFDLDRLVAVGRPQLDLDFETPLPPFTGRTIMYAPTWEGENDANNYTSMDLFGEQIIRALVALPNTRVIYKPHPRVVTSKNHAVAEAHLKICEVLDESNSSGAQHVVAETENILALFEGVDALFTDVSSVGLDFLYLHPERPLVLTDRRDDLSALNSEAPVSKACPVINEPSREAMLSDVTALLAATSTESRRKMRSYYFGDRSKGESTRAFLSTIDSLIGNRRGQLEKYGFHANAADSADDEQ</sequence>
<dbReference type="Gene3D" id="3.40.50.12580">
    <property type="match status" value="1"/>
</dbReference>
<dbReference type="OrthoDB" id="7806295at2"/>
<proteinExistence type="predicted"/>
<comment type="caution">
    <text evidence="1">The sequence shown here is derived from an EMBL/GenBank/DDBJ whole genome shotgun (WGS) entry which is preliminary data.</text>
</comment>
<keyword evidence="1" id="KW-0808">Transferase</keyword>
<evidence type="ECO:0000313" key="2">
    <source>
        <dbReference type="Proteomes" id="UP000323856"/>
    </source>
</evidence>
<dbReference type="InterPro" id="IPR007554">
    <property type="entry name" value="Glycerophosphate_synth"/>
</dbReference>
<evidence type="ECO:0000313" key="1">
    <source>
        <dbReference type="EMBL" id="KAA0975278.1"/>
    </source>
</evidence>
<name>A0A5B0E9B0_9MICC</name>
<dbReference type="GO" id="GO:0047355">
    <property type="term" value="F:CDP-glycerol glycerophosphotransferase activity"/>
    <property type="evidence" value="ECO:0007669"/>
    <property type="project" value="InterPro"/>
</dbReference>
<dbReference type="EMBL" id="VOBL01000015">
    <property type="protein sequence ID" value="KAA0975278.1"/>
    <property type="molecule type" value="Genomic_DNA"/>
</dbReference>
<reference evidence="1 2" key="1">
    <citation type="submission" date="2019-07" db="EMBL/GenBank/DDBJ databases">
        <title>Analysis of the biochemical properties, biological activity and biotechnological potential of siderophores and biosurfactants produced by Antarctic psychrotolerant bacteria.</title>
        <authorList>
            <person name="Styczynski M."/>
            <person name="Krucon T."/>
            <person name="Decewicz P."/>
            <person name="Dziewit L."/>
        </authorList>
    </citation>
    <scope>NUCLEOTIDE SEQUENCE [LARGE SCALE GENOMIC DNA]</scope>
    <source>
        <strain evidence="1 2">ANT_H27</strain>
    </source>
</reference>